<evidence type="ECO:0000256" key="1">
    <source>
        <dbReference type="SAM" id="Phobius"/>
    </source>
</evidence>
<dbReference type="Pfam" id="PF01841">
    <property type="entry name" value="Transglut_core"/>
    <property type="match status" value="1"/>
</dbReference>
<feature type="transmembrane region" description="Helical" evidence="1">
    <location>
        <begin position="134"/>
        <end position="151"/>
    </location>
</feature>
<feature type="transmembrane region" description="Helical" evidence="1">
    <location>
        <begin position="652"/>
        <end position="670"/>
    </location>
</feature>
<dbReference type="Pfam" id="PF13559">
    <property type="entry name" value="DUF4129"/>
    <property type="match status" value="1"/>
</dbReference>
<gene>
    <name evidence="3" type="ORF">KR51_00023070</name>
</gene>
<dbReference type="AlphaFoldDB" id="U5DMX9"/>
<dbReference type="GO" id="GO:0008233">
    <property type="term" value="F:peptidase activity"/>
    <property type="evidence" value="ECO:0007669"/>
    <property type="project" value="UniProtKB-KW"/>
</dbReference>
<keyword evidence="1" id="KW-0812">Transmembrane</keyword>
<keyword evidence="3" id="KW-0645">Protease</keyword>
<dbReference type="InterPro" id="IPR002931">
    <property type="entry name" value="Transglutaminase-like"/>
</dbReference>
<dbReference type="Pfam" id="PF11992">
    <property type="entry name" value="TgpA_N"/>
    <property type="match status" value="1"/>
</dbReference>
<dbReference type="SUPFAM" id="SSF54001">
    <property type="entry name" value="Cysteine proteinases"/>
    <property type="match status" value="1"/>
</dbReference>
<dbReference type="Proteomes" id="UP000016960">
    <property type="component" value="Unassembled WGS sequence"/>
</dbReference>
<keyword evidence="1" id="KW-0472">Membrane</keyword>
<dbReference type="PANTHER" id="PTHR42736:SF1">
    <property type="entry name" value="PROTEIN-GLUTAMINE GAMMA-GLUTAMYLTRANSFERASE"/>
    <property type="match status" value="1"/>
</dbReference>
<dbReference type="SMART" id="SM00460">
    <property type="entry name" value="TGc"/>
    <property type="match status" value="1"/>
</dbReference>
<dbReference type="OrthoDB" id="9804872at2"/>
<comment type="caution">
    <text evidence="3">The sequence shown here is derived from an EMBL/GenBank/DDBJ whole genome shotgun (WGS) entry which is preliminary data.</text>
</comment>
<evidence type="ECO:0000259" key="2">
    <source>
        <dbReference type="SMART" id="SM00460"/>
    </source>
</evidence>
<evidence type="ECO:0000313" key="4">
    <source>
        <dbReference type="Proteomes" id="UP000016960"/>
    </source>
</evidence>
<dbReference type="Gene3D" id="3.10.620.30">
    <property type="match status" value="1"/>
</dbReference>
<dbReference type="InterPro" id="IPR052901">
    <property type="entry name" value="Bact_TGase-like"/>
</dbReference>
<dbReference type="PANTHER" id="PTHR42736">
    <property type="entry name" value="PROTEIN-GLUTAMINE GAMMA-GLUTAMYLTRANSFERASE"/>
    <property type="match status" value="1"/>
</dbReference>
<keyword evidence="4" id="KW-1185">Reference proteome</keyword>
<dbReference type="STRING" id="582515.KR51_00023070"/>
<feature type="transmembrane region" description="Helical" evidence="1">
    <location>
        <begin position="208"/>
        <end position="226"/>
    </location>
</feature>
<keyword evidence="1" id="KW-1133">Transmembrane helix</keyword>
<proteinExistence type="predicted"/>
<dbReference type="EMBL" id="ASSJ01000055">
    <property type="protein sequence ID" value="ERN41050.1"/>
    <property type="molecule type" value="Genomic_DNA"/>
</dbReference>
<dbReference type="InterPro" id="IPR021878">
    <property type="entry name" value="TgpA_N"/>
</dbReference>
<organism evidence="3 4">
    <name type="scientific">Rubidibacter lacunae KORDI 51-2</name>
    <dbReference type="NCBI Taxonomy" id="582515"/>
    <lineage>
        <taxon>Bacteria</taxon>
        <taxon>Bacillati</taxon>
        <taxon>Cyanobacteriota</taxon>
        <taxon>Cyanophyceae</taxon>
        <taxon>Oscillatoriophycideae</taxon>
        <taxon>Chroococcales</taxon>
        <taxon>Aphanothecaceae</taxon>
        <taxon>Rubidibacter</taxon>
    </lineage>
</organism>
<feature type="domain" description="Transglutaminase-like" evidence="2">
    <location>
        <begin position="515"/>
        <end position="586"/>
    </location>
</feature>
<feature type="transmembrane region" description="Helical" evidence="1">
    <location>
        <begin position="51"/>
        <end position="73"/>
    </location>
</feature>
<feature type="transmembrane region" description="Helical" evidence="1">
    <location>
        <begin position="85"/>
        <end position="104"/>
    </location>
</feature>
<sequence>MTAARGSQRPTGFTSLRRRLATLPPPIPEESIPLRVMVQVLVAIGIGATDLAAGTSTALWAVPASCVGAYWSWLRRRDRNVSTKFAISIGMLVATVTFFGRLLASLNDTRLVLAELLIHLQILHNFDLPRRKDLGYSMVIGLILLGVAGTLSETLVFAPALLTFLVAALPVLVLDYRSRLGLETRWFAGRKPESPAARMQSPLAPQQLGVLLLMVLGLGLGIFAVMPRFPGYQLQPLSVGAPSDVSDRGFDSEARVTTNPGYVNPGDLGSGLGANEYLNRASGAGPLNPTYYYGFADRINQNLRGRLEPRVVMRVRSQARGWARVLAFDRYTGQGWEISKTEELTSDLERPPWTYRFRLTLPRPTEAQTRRVVQTYAVTADLPNVIPAQSLPESVFFPTREIALDPNHGLRSPLPLPDGLTYTVISQVPIRDRTALRQASTDYPRHFNDRYMEVPPAIKARVRARAEELLAQSEQPLVAPYEQALYLAQALKQNYELLPDLPFLSEGDDVVDAFLFAYGGGYPDHFATTLTVMLRSLGIPARLATGFGPGQFNPFTGLYVVRNTDAYAITEVYFPGHGWLAFDAIPGHEIIPPSADEVQTFGVLRQFWHWVAGWLPPPLTAIVADVWSAIASGLAWAVSAVWRLMTRGWGGAFVGLTGALALGWLSWFVGQQVQAWRFRRYLSRLHPAERLYRRMLQLLAMRGYAKHPAQTPREYARGVSPQLEAALAEAIADICTAYSSWRYGGVVPNADFLHQQLRLLARGLDRGSS</sequence>
<reference evidence="3 4" key="1">
    <citation type="submission" date="2013-05" db="EMBL/GenBank/DDBJ databases">
        <title>Draft genome sequence of Rubidibacter lacunae KORDI 51-2.</title>
        <authorList>
            <person name="Choi D.H."/>
            <person name="Noh J.H."/>
            <person name="Kwon K.-K."/>
            <person name="Lee J.-H."/>
            <person name="Ryu J.-Y."/>
        </authorList>
    </citation>
    <scope>NUCLEOTIDE SEQUENCE [LARGE SCALE GENOMIC DNA]</scope>
    <source>
        <strain evidence="3 4">KORDI 51-2</strain>
    </source>
</reference>
<dbReference type="InterPro" id="IPR025403">
    <property type="entry name" value="TgpA-like_C"/>
</dbReference>
<feature type="transmembrane region" description="Helical" evidence="1">
    <location>
        <begin position="157"/>
        <end position="176"/>
    </location>
</feature>
<name>U5DMX9_9CHRO</name>
<protein>
    <submittedName>
        <fullName evidence="3">Transglutaminase-like enzyme, putative cysteine protease</fullName>
    </submittedName>
</protein>
<dbReference type="PATRIC" id="fig|582515.4.peg.2592"/>
<dbReference type="InParanoid" id="U5DMX9"/>
<dbReference type="RefSeq" id="WP_022607482.1">
    <property type="nucleotide sequence ID" value="NZ_ASSJ01000055.1"/>
</dbReference>
<dbReference type="GO" id="GO:0006508">
    <property type="term" value="P:proteolysis"/>
    <property type="evidence" value="ECO:0007669"/>
    <property type="project" value="UniProtKB-KW"/>
</dbReference>
<evidence type="ECO:0000313" key="3">
    <source>
        <dbReference type="EMBL" id="ERN41050.1"/>
    </source>
</evidence>
<dbReference type="InterPro" id="IPR038765">
    <property type="entry name" value="Papain-like_cys_pep_sf"/>
</dbReference>
<dbReference type="eggNOG" id="COG1305">
    <property type="taxonomic scope" value="Bacteria"/>
</dbReference>
<accession>U5DMX9</accession>
<keyword evidence="3" id="KW-0378">Hydrolase</keyword>